<feature type="region of interest" description="Disordered" evidence="22">
    <location>
        <begin position="3359"/>
        <end position="3379"/>
    </location>
</feature>
<dbReference type="FunFam" id="1.20.120.720:FF:000016">
    <property type="entry name" value="Myosin VB"/>
    <property type="match status" value="1"/>
</dbReference>
<feature type="domain" description="Myosin motor" evidence="24">
    <location>
        <begin position="2136"/>
        <end position="2822"/>
    </location>
</feature>
<feature type="compositionally biased region" description="Basic and acidic residues" evidence="22">
    <location>
        <begin position="1966"/>
        <end position="1979"/>
    </location>
</feature>
<dbReference type="Pfam" id="PF00612">
    <property type="entry name" value="IQ"/>
    <property type="match status" value="9"/>
</dbReference>
<evidence type="ECO:0000256" key="3">
    <source>
        <dbReference type="ARBA" id="ARBA00022490"/>
    </source>
</evidence>
<dbReference type="SMART" id="SM01132">
    <property type="entry name" value="DIL"/>
    <property type="match status" value="2"/>
</dbReference>
<evidence type="ECO:0000256" key="5">
    <source>
        <dbReference type="ARBA" id="ARBA00022737"/>
    </source>
</evidence>
<dbReference type="GO" id="GO:0005516">
    <property type="term" value="F:calmodulin binding"/>
    <property type="evidence" value="ECO:0007669"/>
    <property type="project" value="UniProtKB-KW"/>
</dbReference>
<sequence length="3811" mass="442775">MQVRKTSSESPALIKDQLSVVIVFLHQCSLFAYYSTSLFSESLTPTPSQLCFVASRKILSRINTNVPLTVVKEFARVWIPDPEEVWKSAELLKDYKPGDKVLLLQLEDGKDLEYRLDPKTKELPHLRNPDILVGENDLTALSYLHEPAVLHNLRVRFIDSKLIYTYCGIVLVAINPYEQLPIYGEDIINAYSGQNMGDMDPHIFAVAEEAYKQMARDERNQSIIVSGESGAGKTVSAKYAMRYFATVSGSASEANVEEKVLASNPIMESIGNAKTTRNDNSSRFGKYIEIGFDKRYRIIGANMRTYLLEKSRVVFQAEEERNYHIFYQLCASADLSEFKVLRLGDANNFHYTNQGGSPVIEGVDDAKEMAHTRQACTLLGISESHQMGIFRILAGILHLGNVVFMSRDSDSCTIPPKHEPLSIFCDLMGVDFEELCHWLCHRKLATATETYIKPISKLQATNARDALAKHIYAKLFNWIVDHVNQALHSAVKQHSFIGVLDIYGFETFEINSFEQFCINYANEKLQQQFNMHVFKLEQEEYMKEQIPWTLIDFYDNQPCINLIESKLGILDLLDEECKMPKGTDDTWAQKLYNTHLNKCALFEKPRLSNKAFIIQHFADKVEYQCEGFLEKNKDTVFEEQIKVLKSSKFKMLPELFQDDEKVISPTSATSSGRTPLTRTLSKPTKGRPGQTAKEHKKTVGHQFRNSLHLLMETLNATTPHYVRCIKPNDFKFPFTFDEKRAVQQLRACGVLETIRISAAGFPSRWTYQEFFSRYRVLMKQKDVLSDRKQTCKNVLEKLIVDKDKYQFGKTKIFFRAGQVAYLEKLRADKLRAACIRIQKTIRGWLLRKKYLRMRKAAITVQRYVRGHQARCYAKFLRRTKAATIIQKYWRMYVARRRYKITRTATIVLQSYLRGYLARNRYHKILREHKAVIIQKWVRGWLARTYYKRSIHAIIYLQCCFRRMMAKRELKKLKIEARSVERYKKLHIGMENKIMQLQRKVDEQNKDYKCLMEKLTNLEGIYNSETEKLRSDLERLQLSEEEAKIATGRVLSLQEEIAKLRKDLEQTQSEKKSIEEHADRYKQETEQLVSNLKEENTLLKQEKEALNHRIVEQAKEMTETMEKKLVEETKQLELDLNDERLRYQNLLNEFSRLEERYDDLKEEMTLMVNVPKPGHKRTDSTHSSNESEYTFSSEIAETEDIPSRTEEPSEKKVPLDMSLFLKLQKRVTELEQEKQVMQDELDRKEEQVLRSKAKEEERPQIRGAELEYESLKRQELESENKKLKNELNELRKALSEKSAPEVTAPGAPAYRVLMEQLTSVSEELDVRKEEVLILRSQLVSQKEAIQPKNTMTDSTILLEDVQKMKDKGEIAQAYIGLKETNRPSAMDCHELNEDGELLLVYEGLKQANRLLESQLQSQKRSHENEAEALRGEIQSLKEENNRQQQLLAQNLQLPPEARIEASLQHEITRLTNENLYFEELYADDPKKYQSYRISLYKRMIDLMEQLEKQDKTVRKLKKQLKVFAKKIGELEVGQMENISPGQIIDEPIRPVNIPRKEKDFQGMLEYKKEDEQKLVKNLILGKLFFLFSFLELKPRGVAVNLIPGLPAYILFMCVRHADYLNDDQKVRSLLTSTINSIKKVLKKRGDDFETVSFWLSNTCRFLHCLKQYSGEEGFMKHNTSRQNEHCLTNFDLAEYRQVLSDLAIQIYQQLVRVLENILQPMIVSGMLEHETIQGVSGVKPTGLRKRTSSIADEGTYTLDSILRQLNSFHSVMCQHGMDPELIKQVVKQMFYIVGAVTLNNLLLRKDMCSWSKGMQIRYNVSQLEEWLRDKNLMNSGAKETLEPLIQAAQLLQVKKKTDDDAEAICSMCNALTTAQIVKVLNLYTPVNEFEERVSVSFIRTIQKPSRFQPAWAWDSYHGSERLQLPPGSIQNPRWGSELISLSGLKIFSHNRNTLQPQNSKSCSRLSQPDRKWREPPNSYEEGHCQHTALKVTTRATRAALSSLELLSLELPCLPMAVAELYTKPESPRAGKTECERLLLLTQASRHKHSLLQEFTHLTITFRQSICPVLKLNLSYSLGQYNRVWIPDSEEVWKSAEIAKDYRVGDKVLQLLLEDGTELDYSIDPECLPPLRNPDILVGENDLTALSYLHEPAVLHNLRIRFAESKLIYTYSGIILVAMNPYKQLPIYGDPIIHAYSGQNMGDMDPHIFAVAEEAYKQMARNNKNQSIIVSGESGAGKTVSARYAMRYFATVSKSSSNTHVEDKVLASNPITEAVGNAKTTRNDNSSRFGKYTEISFDERNQIIGANMRTYLLEKSRVVFQSENERNYHIFYQLCASAEQSEFKHLKLGTAEEFNYTRMGGSTVLEGVNDRADMIETQKTFTLLGFKEDFQMDVFKVLAAILHLGNVQIAAVGNERSVISEDDDHLEVFCELLGLESGRVAQWLCNRKIVTTSETVVKPMTRPQAVNARDALAKKIYAHLFDYIVERINQALQFSGKQHTFIGVLDIYGFETFDVNSFEQFCINYANEKLQQQFNLHVFKLEQEEYMKEDIPWTLIDFYDNQPVIDLIEAKMGILELLDEECLLPHGTDENWLQKLYNNFVNKNSLFEKPRMSNTSFIIQHFADKVEYKCEGFLEKNRDTVYDMLVEILRASKFHLCANFFQENPVPSSPFGSAITVKSAKPVIKPNNKHFRSTVGSKFRSSLYLLMETLNATTPHYVRCIKPNDEKLPFEFDSKRIVQQLRACGVLETIRISAQSYPSRWTYIEFYSRYGVLMTKQELSFSDKKEVCKLVLHRLIQDSNQYQFGKTKIFFRAGQVAYLEKLRLDKLRQGCIAIQKHVRGWLQRKKFLRERQAALIIQQYFRGQKTMRKAVTATALKEAWAAIVIQKYCRAYLVRNLYQLIRVATITIQAYTRGFLARRRYQKMLKEHKAVILQKYARAWLARRRFQNIRRFVLNIQLTYRVQRLQKKLEDQNKENHGLVEKLTSLAALRAGDVEKIQKLESELDRAATHRQNYEEKGMRYRASVEEKLAKLQKHNSELEIQKEQIQLKLQEKTEELKEKMDNLTKQLFDDVRKEEQQRVLLEKSFELKTQDYEKQIRSLKEEIKALKDEKMQLQHQLEEEQVTSDGLKGEVARLSKQAKTISEFEKEIELLQTQKIDVEKHVQSQKREMREKMSEITRQLLESYDIEDVRNRLSLEDLEHLNEDGELWFAYEGLKKATRVLENHFQSQKDCYEKEIEALNFKVVHLSQEINHLQKLFREENDINESIRHEVTRLTSENMMIPDFKQQISELEKQKRDLEIRLNEQTETMKGKLEELSNQLNHNQEEEGTQSKTIEAQNEIHTKEKEKLMDKIQEIQEASEHLRKQSETENEVKSSFQQEASRLTMEKRDLEEELDMKERVIKKLQDQVKTLTKTIEKANDVHLSSGPKEYLGMLEYKREDEAKLIQNLILDLKPRGVVVNMIPGLPAHILFMCVRYADSLNDADMLKSLMNSTINGIKQVVKEHLEDFEMLSFWLSNTCHFLNCLKQYSGEEEFMKHNSPHQNKNCLNNFDLSEYRQILSDVAIRIYHQFVIVMENNIQPIIVPGMLEYESLQGISGLKPTGFRKRSSSIDDTDAYTMTSVLQQLSYFYSTMCQNGLDPEIMRQAVKQLFFLIGAVTLNSLFLRKDMCSCRKGMQIRCNISYLEEWLKDKNLQNNLAKETLEPLSQAAWLLQVKKTTDSDAKEIYERCTSLSAVQIIKILNSYTPIDDFEKRVTPSFVRKVQALLNSREDSSHLMLDTKHLFQVTFPFTPSPHALEMIQIPSSFKLGFLNRL</sequence>
<comment type="subunit">
    <text evidence="16">May be a homodimer, which associates with multiple calmodulin or myosin light chains. Interacts with RIPL2, the interaction is required for its role in dendrite formation. Interacts with MLPH. Interacts with SYTL4. Interacts with MYRIP. Interacts with RAB10; mediates the transport to the plasma membrane of SLC2A4/GLUT4 storage vesicles. Interacts with FMR1; this interaction occurs in association with polyribosome.</text>
</comment>
<feature type="coiled-coil region" evidence="21">
    <location>
        <begin position="1219"/>
        <end position="1295"/>
    </location>
</feature>
<dbReference type="SMART" id="SM00242">
    <property type="entry name" value="MYSc"/>
    <property type="match status" value="2"/>
</dbReference>
<dbReference type="Gene3D" id="1.10.10.820">
    <property type="match status" value="2"/>
</dbReference>
<feature type="domain" description="Myosin N-terminal SH3-like" evidence="25">
    <location>
        <begin position="2077"/>
        <end position="2131"/>
    </location>
</feature>
<dbReference type="GO" id="GO:0016459">
    <property type="term" value="C:myosin complex"/>
    <property type="evidence" value="ECO:0007669"/>
    <property type="project" value="UniProtKB-KW"/>
</dbReference>
<dbReference type="InterPro" id="IPR058662">
    <property type="entry name" value="Myo5a/b_dom"/>
</dbReference>
<dbReference type="CDD" id="cd23767">
    <property type="entry name" value="IQCD"/>
    <property type="match status" value="1"/>
</dbReference>
<feature type="coiled-coil region" evidence="21">
    <location>
        <begin position="979"/>
        <end position="1169"/>
    </location>
</feature>
<evidence type="ECO:0000256" key="9">
    <source>
        <dbReference type="ARBA" id="ARBA00023054"/>
    </source>
</evidence>
<feature type="binding site" evidence="20">
    <location>
        <begin position="2230"/>
        <end position="2237"/>
    </location>
    <ligand>
        <name>ATP</name>
        <dbReference type="ChEBI" id="CHEBI:30616"/>
    </ligand>
</feature>
<evidence type="ECO:0000256" key="15">
    <source>
        <dbReference type="ARBA" id="ARBA00058661"/>
    </source>
</evidence>
<dbReference type="GO" id="GO:0031410">
    <property type="term" value="C:cytoplasmic vesicle"/>
    <property type="evidence" value="ECO:0007669"/>
    <property type="project" value="UniProtKB-ARBA"/>
</dbReference>
<feature type="coiled-coil region" evidence="21">
    <location>
        <begin position="2953"/>
        <end position="3167"/>
    </location>
</feature>
<keyword evidence="5" id="KW-0677">Repeat</keyword>
<feature type="compositionally biased region" description="Polar residues" evidence="22">
    <location>
        <begin position="1954"/>
        <end position="1965"/>
    </location>
</feature>
<dbReference type="Gene3D" id="3.30.70.1590">
    <property type="match status" value="2"/>
</dbReference>
<keyword evidence="3" id="KW-0963">Cytoplasm</keyword>
<dbReference type="GO" id="GO:0030050">
    <property type="term" value="P:vesicle transport along actin filament"/>
    <property type="evidence" value="ECO:0007669"/>
    <property type="project" value="UniProtKB-ARBA"/>
</dbReference>
<dbReference type="CDD" id="cd01380">
    <property type="entry name" value="MYSc_Myo5"/>
    <property type="match status" value="2"/>
</dbReference>
<dbReference type="FunFam" id="1.20.5.190:FF:000001">
    <property type="entry name" value="unconventional myosin-Va"/>
    <property type="match status" value="3"/>
</dbReference>
<dbReference type="Gene3D" id="3.40.850.10">
    <property type="entry name" value="Kinesin motor domain"/>
    <property type="match status" value="2"/>
</dbReference>
<dbReference type="GO" id="GO:0098685">
    <property type="term" value="C:Schaffer collateral - CA1 synapse"/>
    <property type="evidence" value="ECO:0007669"/>
    <property type="project" value="UniProtKB-ARBA"/>
</dbReference>
<dbReference type="FunFam" id="3.40.850.10:FF:000089">
    <property type="entry name" value="Myosin VC"/>
    <property type="match status" value="2"/>
</dbReference>
<dbReference type="GO" id="GO:0000146">
    <property type="term" value="F:microfilament motor activity"/>
    <property type="evidence" value="ECO:0007669"/>
    <property type="project" value="TreeGrafter"/>
</dbReference>
<organism evidence="26 27">
    <name type="scientific">Bos mutus</name>
    <name type="common">wild yak</name>
    <dbReference type="NCBI Taxonomy" id="72004"/>
    <lineage>
        <taxon>Eukaryota</taxon>
        <taxon>Metazoa</taxon>
        <taxon>Chordata</taxon>
        <taxon>Craniata</taxon>
        <taxon>Vertebrata</taxon>
        <taxon>Euteleostomi</taxon>
        <taxon>Mammalia</taxon>
        <taxon>Eutheria</taxon>
        <taxon>Laurasiatheria</taxon>
        <taxon>Artiodactyla</taxon>
        <taxon>Ruminantia</taxon>
        <taxon>Pecora</taxon>
        <taxon>Bovidae</taxon>
        <taxon>Bovinae</taxon>
        <taxon>Bos</taxon>
    </lineage>
</organism>
<comment type="function">
    <text evidence="14">Processive actin-based motor that can move in large steps approximating the 36-nm pseudo-repeat of the actin filament. Can hydrolyze ATP in the presence of actin, which is essential for its function as a motor protein. Involved in melanosome transport. Also mediates the transport of vesicles to the plasma membrane. May also be required for some polarization process involved in dendrite formation.</text>
</comment>
<gene>
    <name evidence="26" type="ORF">E5288_WYG006605</name>
</gene>
<keyword evidence="10 20" id="KW-0518">Myosin</keyword>
<feature type="compositionally biased region" description="Basic and acidic residues" evidence="22">
    <location>
        <begin position="1200"/>
        <end position="1211"/>
    </location>
</feature>
<evidence type="ECO:0000259" key="23">
    <source>
        <dbReference type="PROSITE" id="PS51126"/>
    </source>
</evidence>
<evidence type="ECO:0000256" key="11">
    <source>
        <dbReference type="ARBA" id="ARBA00023175"/>
    </source>
</evidence>
<evidence type="ECO:0000256" key="10">
    <source>
        <dbReference type="ARBA" id="ARBA00023123"/>
    </source>
</evidence>
<evidence type="ECO:0000313" key="26">
    <source>
        <dbReference type="EMBL" id="MXQ86206.1"/>
    </source>
</evidence>
<protein>
    <recommendedName>
        <fullName evidence="17">Unconventional myosin-Va</fullName>
    </recommendedName>
    <alternativeName>
        <fullName evidence="19">Dilute myosin heavy chain, non-muscle</fullName>
    </alternativeName>
    <alternativeName>
        <fullName evidence="18">Unconventional myosin-Vb</fullName>
    </alternativeName>
</protein>
<dbReference type="GO" id="GO:0005524">
    <property type="term" value="F:ATP binding"/>
    <property type="evidence" value="ECO:0007669"/>
    <property type="project" value="UniProtKB-UniRule"/>
</dbReference>
<evidence type="ECO:0000313" key="27">
    <source>
        <dbReference type="Proteomes" id="UP000322234"/>
    </source>
</evidence>
<dbReference type="GO" id="GO:0016020">
    <property type="term" value="C:membrane"/>
    <property type="evidence" value="ECO:0007669"/>
    <property type="project" value="TreeGrafter"/>
</dbReference>
<evidence type="ECO:0000259" key="25">
    <source>
        <dbReference type="PROSITE" id="PS51844"/>
    </source>
</evidence>
<dbReference type="InterPro" id="IPR036961">
    <property type="entry name" value="Kinesin_motor_dom_sf"/>
</dbReference>
<dbReference type="PANTHER" id="PTHR13140:SF273">
    <property type="entry name" value="UNCONVENTIONAL MYOSIN-VA"/>
    <property type="match status" value="1"/>
</dbReference>
<keyword evidence="27" id="KW-1185">Reference proteome</keyword>
<feature type="region of interest" description="Actin-binding" evidence="20">
    <location>
        <begin position="2701"/>
        <end position="2723"/>
    </location>
</feature>
<name>A0A6B0RDV4_9CETA</name>
<dbReference type="PROSITE" id="PS51126">
    <property type="entry name" value="DILUTE"/>
    <property type="match status" value="2"/>
</dbReference>
<dbReference type="PRINTS" id="PR00193">
    <property type="entry name" value="MYOSINHEAVY"/>
</dbReference>
<feature type="binding site" evidence="20">
    <location>
        <begin position="227"/>
        <end position="234"/>
    </location>
    <ligand>
        <name>ATP</name>
        <dbReference type="ChEBI" id="CHEBI:30616"/>
    </ligand>
</feature>
<evidence type="ECO:0000256" key="18">
    <source>
        <dbReference type="ARBA" id="ARBA00068038"/>
    </source>
</evidence>
<evidence type="ECO:0000256" key="13">
    <source>
        <dbReference type="ARBA" id="ARBA00048778"/>
    </source>
</evidence>
<dbReference type="InterPro" id="IPR037991">
    <property type="entry name" value="Myo5c_CBD"/>
</dbReference>
<evidence type="ECO:0000256" key="21">
    <source>
        <dbReference type="SAM" id="Coils"/>
    </source>
</evidence>
<dbReference type="Gene3D" id="1.20.58.530">
    <property type="match status" value="2"/>
</dbReference>
<evidence type="ECO:0000256" key="14">
    <source>
        <dbReference type="ARBA" id="ARBA00054098"/>
    </source>
</evidence>
<keyword evidence="4" id="KW-0597">Phosphoprotein</keyword>
<dbReference type="Proteomes" id="UP000322234">
    <property type="component" value="Unassembled WGS sequence"/>
</dbReference>
<accession>A0A6B0RDV4</accession>
<dbReference type="FunFam" id="1.10.10.820:FF:000001">
    <property type="entry name" value="Myosin heavy chain"/>
    <property type="match status" value="2"/>
</dbReference>
<feature type="domain" description="Dilute" evidence="23">
    <location>
        <begin position="3490"/>
        <end position="3766"/>
    </location>
</feature>
<feature type="coiled-coil region" evidence="21">
    <location>
        <begin position="1498"/>
        <end position="1525"/>
    </location>
</feature>
<dbReference type="GO" id="GO:0007015">
    <property type="term" value="P:actin filament organization"/>
    <property type="evidence" value="ECO:0007669"/>
    <property type="project" value="TreeGrafter"/>
</dbReference>
<comment type="catalytic activity">
    <reaction evidence="13">
        <text>ATP + H2O = ADP + phosphate + H(+)</text>
        <dbReference type="Rhea" id="RHEA:13065"/>
        <dbReference type="ChEBI" id="CHEBI:15377"/>
        <dbReference type="ChEBI" id="CHEBI:15378"/>
        <dbReference type="ChEBI" id="CHEBI:30616"/>
        <dbReference type="ChEBI" id="CHEBI:43474"/>
        <dbReference type="ChEBI" id="CHEBI:456216"/>
    </reaction>
    <physiologicalReaction direction="left-to-right" evidence="13">
        <dbReference type="Rhea" id="RHEA:13066"/>
    </physiologicalReaction>
</comment>
<feature type="region of interest" description="Disordered" evidence="22">
    <location>
        <begin position="1954"/>
        <end position="1979"/>
    </location>
</feature>
<dbReference type="InterPro" id="IPR013087">
    <property type="entry name" value="Znf_C2H2_type"/>
</dbReference>
<dbReference type="Pfam" id="PF25966">
    <property type="entry name" value="Myo5a"/>
    <property type="match status" value="1"/>
</dbReference>
<keyword evidence="11 20" id="KW-0505">Motor protein</keyword>
<feature type="compositionally biased region" description="Polar residues" evidence="22">
    <location>
        <begin position="1180"/>
        <end position="1194"/>
    </location>
</feature>
<dbReference type="InterPro" id="IPR004009">
    <property type="entry name" value="SH3_Myosin"/>
</dbReference>
<dbReference type="InterPro" id="IPR002710">
    <property type="entry name" value="Dilute_dom"/>
</dbReference>
<keyword evidence="6 20" id="KW-0547">Nucleotide-binding</keyword>
<feature type="coiled-coil region" evidence="21">
    <location>
        <begin position="1400"/>
        <end position="1452"/>
    </location>
</feature>
<dbReference type="Gene3D" id="1.20.120.720">
    <property type="entry name" value="Myosin VI head, motor domain, U50 subdomain"/>
    <property type="match status" value="2"/>
</dbReference>
<evidence type="ECO:0000256" key="20">
    <source>
        <dbReference type="PROSITE-ProRule" id="PRU00782"/>
    </source>
</evidence>
<evidence type="ECO:0000256" key="16">
    <source>
        <dbReference type="ARBA" id="ARBA00062743"/>
    </source>
</evidence>
<dbReference type="Pfam" id="PF01843">
    <property type="entry name" value="DIL"/>
    <property type="match status" value="2"/>
</dbReference>
<evidence type="ECO:0000256" key="1">
    <source>
        <dbReference type="ARBA" id="ARBA00004496"/>
    </source>
</evidence>
<keyword evidence="8" id="KW-0112">Calmodulin-binding</keyword>
<evidence type="ECO:0000256" key="17">
    <source>
        <dbReference type="ARBA" id="ARBA00068036"/>
    </source>
</evidence>
<dbReference type="InterPro" id="IPR027417">
    <property type="entry name" value="P-loop_NTPase"/>
</dbReference>
<keyword evidence="7 20" id="KW-0067">ATP-binding</keyword>
<dbReference type="PROSITE" id="PS00028">
    <property type="entry name" value="ZINC_FINGER_C2H2_1"/>
    <property type="match status" value="1"/>
</dbReference>
<reference evidence="26" key="1">
    <citation type="submission" date="2019-10" db="EMBL/GenBank/DDBJ databases">
        <title>The sequence and de novo assembly of the wild yak genome.</title>
        <authorList>
            <person name="Liu Y."/>
        </authorList>
    </citation>
    <scope>NUCLEOTIDE SEQUENCE [LARGE SCALE GENOMIC DNA]</scope>
    <source>
        <strain evidence="26">WY2019</strain>
    </source>
</reference>
<dbReference type="FunFam" id="3.30.70.1590:FF:000003">
    <property type="entry name" value="Myosin-Va isoform 1"/>
    <property type="match status" value="1"/>
</dbReference>
<dbReference type="FunFam" id="1.20.58.530:FF:000002">
    <property type="entry name" value="Class V myosin"/>
    <property type="match status" value="2"/>
</dbReference>
<feature type="region of interest" description="Disordered" evidence="22">
    <location>
        <begin position="1170"/>
        <end position="1211"/>
    </location>
</feature>
<feature type="domain" description="Dilute" evidence="23">
    <location>
        <begin position="1630"/>
        <end position="1908"/>
    </location>
</feature>
<dbReference type="InterPro" id="IPR036103">
    <property type="entry name" value="MYSc_Myo5"/>
</dbReference>
<dbReference type="PROSITE" id="PS51456">
    <property type="entry name" value="MYOSIN_MOTOR"/>
    <property type="match status" value="2"/>
</dbReference>
<feature type="domain" description="Myosin N-terminal SH3-like" evidence="25">
    <location>
        <begin position="72"/>
        <end position="124"/>
    </location>
</feature>
<evidence type="ECO:0000256" key="19">
    <source>
        <dbReference type="ARBA" id="ARBA00076270"/>
    </source>
</evidence>
<dbReference type="Gene3D" id="6.10.220.10">
    <property type="match status" value="1"/>
</dbReference>
<comment type="function">
    <text evidence="15">May be involved in vesicular trafficking via its association with the CART complex. The CART complex is necessary for efficient transferrin receptor recycling but not for EGFR degradation. Required in a complex with RAB11A and RAB11FIP2 for the transport of NPC1L1 to the plasma membrane. Together with RAB11A participates in CFTR trafficking to the plasma membrane and TF (transferrin) recycling in nonpolarized cells. Together with RAB11A and RAB8A participates in epithelial cell polarization. Together with RAB25 regulates transcytosis. Required for proper localization of bile salt export pump ABCB11 at the apical/canalicular plasma membrane of hepatocytes.</text>
</comment>
<dbReference type="SMART" id="SM00015">
    <property type="entry name" value="IQ"/>
    <property type="match status" value="11"/>
</dbReference>
<dbReference type="PROSITE" id="PS50096">
    <property type="entry name" value="IQ"/>
    <property type="match status" value="10"/>
</dbReference>
<dbReference type="PROSITE" id="PS51844">
    <property type="entry name" value="SH3_LIKE"/>
    <property type="match status" value="2"/>
</dbReference>
<evidence type="ECO:0000256" key="8">
    <source>
        <dbReference type="ARBA" id="ARBA00022860"/>
    </source>
</evidence>
<proteinExistence type="inferred from homology"/>
<evidence type="ECO:0000256" key="7">
    <source>
        <dbReference type="ARBA" id="ARBA00022840"/>
    </source>
</evidence>
<dbReference type="SUPFAM" id="SSF52540">
    <property type="entry name" value="P-loop containing nucleoside triphosphate hydrolases"/>
    <property type="match status" value="4"/>
</dbReference>
<evidence type="ECO:0000256" key="2">
    <source>
        <dbReference type="ARBA" id="ARBA00008314"/>
    </source>
</evidence>
<dbReference type="Pfam" id="PF00063">
    <property type="entry name" value="Myosin_head"/>
    <property type="match status" value="2"/>
</dbReference>
<dbReference type="InterPro" id="IPR001609">
    <property type="entry name" value="Myosin_head_motor_dom-like"/>
</dbReference>
<dbReference type="FunFam" id="1.20.5.190:FF:000006">
    <property type="entry name" value="Myosin VA"/>
    <property type="match status" value="1"/>
</dbReference>
<feature type="compositionally biased region" description="Polar residues" evidence="22">
    <location>
        <begin position="664"/>
        <end position="682"/>
    </location>
</feature>
<dbReference type="CDD" id="cd15476">
    <property type="entry name" value="Myo5c_CBD"/>
    <property type="match status" value="1"/>
</dbReference>
<feature type="compositionally biased region" description="Basic and acidic residues" evidence="22">
    <location>
        <begin position="3359"/>
        <end position="3371"/>
    </location>
</feature>
<evidence type="ECO:0000256" key="6">
    <source>
        <dbReference type="ARBA" id="ARBA00022741"/>
    </source>
</evidence>
<dbReference type="Gene3D" id="1.20.5.190">
    <property type="match status" value="5"/>
</dbReference>
<dbReference type="EMBL" id="VBQZ03000031">
    <property type="protein sequence ID" value="MXQ86206.1"/>
    <property type="molecule type" value="Genomic_DNA"/>
</dbReference>
<comment type="caution">
    <text evidence="26">The sequence shown here is derived from an EMBL/GenBank/DDBJ whole genome shotgun (WGS) entry which is preliminary data.</text>
</comment>
<dbReference type="PANTHER" id="PTHR13140">
    <property type="entry name" value="MYOSIN"/>
    <property type="match status" value="1"/>
</dbReference>
<keyword evidence="12 20" id="KW-0009">Actin-binding</keyword>
<feature type="region of interest" description="Disordered" evidence="22">
    <location>
        <begin position="663"/>
        <end position="699"/>
    </location>
</feature>
<dbReference type="FunFam" id="3.30.70.1590:FF:000005">
    <property type="entry name" value="unconventional myosin-Vc"/>
    <property type="match status" value="1"/>
</dbReference>
<evidence type="ECO:0000256" key="22">
    <source>
        <dbReference type="SAM" id="MobiDB-lite"/>
    </source>
</evidence>
<evidence type="ECO:0000256" key="4">
    <source>
        <dbReference type="ARBA" id="ARBA00022553"/>
    </source>
</evidence>
<comment type="similarity">
    <text evidence="2 20">Belongs to the TRAFAC class myosin-kinesin ATPase superfamily. Myosin family.</text>
</comment>
<keyword evidence="9 21" id="KW-0175">Coiled coil</keyword>
<dbReference type="GO" id="GO:0051015">
    <property type="term" value="F:actin filament binding"/>
    <property type="evidence" value="ECO:0007669"/>
    <property type="project" value="TreeGrafter"/>
</dbReference>
<feature type="domain" description="Myosin motor" evidence="24">
    <location>
        <begin position="133"/>
        <end position="827"/>
    </location>
</feature>
<evidence type="ECO:0000256" key="12">
    <source>
        <dbReference type="ARBA" id="ARBA00023203"/>
    </source>
</evidence>
<evidence type="ECO:0000259" key="24">
    <source>
        <dbReference type="PROSITE" id="PS51456"/>
    </source>
</evidence>
<feature type="region of interest" description="Actin-binding" evidence="20">
    <location>
        <begin position="707"/>
        <end position="729"/>
    </location>
</feature>
<dbReference type="InterPro" id="IPR000048">
    <property type="entry name" value="IQ_motif_EF-hand-BS"/>
</dbReference>
<comment type="subcellular location">
    <subcellularLocation>
        <location evidence="1">Cytoplasm</location>
    </subcellularLocation>
</comment>